<proteinExistence type="predicted"/>
<protein>
    <recommendedName>
        <fullName evidence="3">Carrier domain-containing protein</fullName>
    </recommendedName>
</protein>
<organism evidence="4 5">
    <name type="scientific">Micromonospora lutea</name>
    <dbReference type="NCBI Taxonomy" id="419825"/>
    <lineage>
        <taxon>Bacteria</taxon>
        <taxon>Bacillati</taxon>
        <taxon>Actinomycetota</taxon>
        <taxon>Actinomycetes</taxon>
        <taxon>Micromonosporales</taxon>
        <taxon>Micromonosporaceae</taxon>
        <taxon>Micromonospora</taxon>
    </lineage>
</organism>
<dbReference type="SUPFAM" id="SSF47336">
    <property type="entry name" value="ACP-like"/>
    <property type="match status" value="1"/>
</dbReference>
<dbReference type="InterPro" id="IPR023213">
    <property type="entry name" value="CAT-like_dom_sf"/>
</dbReference>
<evidence type="ECO:0000313" key="4">
    <source>
        <dbReference type="EMBL" id="GIJ21059.1"/>
    </source>
</evidence>
<dbReference type="InterPro" id="IPR009081">
    <property type="entry name" value="PP-bd_ACP"/>
</dbReference>
<evidence type="ECO:0000256" key="1">
    <source>
        <dbReference type="ARBA" id="ARBA00001957"/>
    </source>
</evidence>
<dbReference type="Pfam" id="PF00668">
    <property type="entry name" value="Condensation"/>
    <property type="match status" value="1"/>
</dbReference>
<dbReference type="Gene3D" id="3.30.559.10">
    <property type="entry name" value="Chloramphenicol acetyltransferase-like domain"/>
    <property type="match status" value="1"/>
</dbReference>
<dbReference type="PANTHER" id="PTHR45527:SF1">
    <property type="entry name" value="FATTY ACID SYNTHASE"/>
    <property type="match status" value="1"/>
</dbReference>
<evidence type="ECO:0000259" key="3">
    <source>
        <dbReference type="PROSITE" id="PS50075"/>
    </source>
</evidence>
<dbReference type="EMBL" id="BOPB01000009">
    <property type="protein sequence ID" value="GIJ21059.1"/>
    <property type="molecule type" value="Genomic_DNA"/>
</dbReference>
<dbReference type="Gene3D" id="3.30.559.30">
    <property type="entry name" value="Nonribosomal peptide synthetase, condensation domain"/>
    <property type="match status" value="1"/>
</dbReference>
<dbReference type="SUPFAM" id="SSF52777">
    <property type="entry name" value="CoA-dependent acyltransferases"/>
    <property type="match status" value="2"/>
</dbReference>
<name>A0ABQ4IT26_9ACTN</name>
<gene>
    <name evidence="4" type="ORF">Vlu01_16830</name>
</gene>
<evidence type="ECO:0000313" key="5">
    <source>
        <dbReference type="Proteomes" id="UP000643165"/>
    </source>
</evidence>
<comment type="caution">
    <text evidence="4">The sequence shown here is derived from an EMBL/GenBank/DDBJ whole genome shotgun (WGS) entry which is preliminary data.</text>
</comment>
<accession>A0ABQ4IT26</accession>
<dbReference type="PROSITE" id="PS50075">
    <property type="entry name" value="CARRIER"/>
    <property type="match status" value="1"/>
</dbReference>
<dbReference type="InterPro" id="IPR036736">
    <property type="entry name" value="ACP-like_sf"/>
</dbReference>
<dbReference type="RefSeq" id="WP_203996253.1">
    <property type="nucleotide sequence ID" value="NZ_BOPB01000009.1"/>
</dbReference>
<dbReference type="InterPro" id="IPR001242">
    <property type="entry name" value="Condensation_dom"/>
</dbReference>
<dbReference type="Pfam" id="PF00550">
    <property type="entry name" value="PP-binding"/>
    <property type="match status" value="1"/>
</dbReference>
<sequence>MGEFDDRVAGLSPARQELLARMLAESGQDRAVGAAYAAPGTPVEQEMVEIWRDVLDVDPIGVDDDYFELGGDSVHAIVIVARAQQAGWQLSTQDIFDARTVRLLAARVGRTVPGPSTEPGAPPDPGPAEHPLTPLQQGILYHSAGGSTPGAYLVQLSTRLSGELDETAFVDAWTGVFAATPALRTVLRWADRAAASQLFVPGMALPITTKDHTALTAAERTDAFDRLLEVDRDRGFDLETGPLMRLTMVREAADEWRCLWTFHHIILDGWAQQLVLRDVFDRYTRLRAGQPAPARARPAFVEYLAWLAEQPPVDESFWRRWLGAAGVTRVAGPGCVDGQVQTAVRPHVERMLPKPVSAGVEELSRRHAVTASTQIHAAWAMLLAARSGGDHALFGSSLSGRPPQVPGVTECVGMFVNTLPLRVSCGGTAPVLDWLRVVQHDLAELRVRQHTSLSAVERAVGLTYGSGLFDSIVVVENFPTWLRDGGDIAGLRVDDVSVTVEEGYPLVLEFTPGTATLRGRYDPTRLDRAAVAAILDALCDLLGGFAREPELPLNLLRSRVDATIRRHEEATRAAVAARTSATLGAARRRIVGESGQA</sequence>
<feature type="region of interest" description="Disordered" evidence="2">
    <location>
        <begin position="109"/>
        <end position="133"/>
    </location>
</feature>
<comment type="cofactor">
    <cofactor evidence="1">
        <name>pantetheine 4'-phosphate</name>
        <dbReference type="ChEBI" id="CHEBI:47942"/>
    </cofactor>
</comment>
<feature type="domain" description="Carrier" evidence="3">
    <location>
        <begin position="38"/>
        <end position="112"/>
    </location>
</feature>
<dbReference type="Proteomes" id="UP000643165">
    <property type="component" value="Unassembled WGS sequence"/>
</dbReference>
<evidence type="ECO:0000256" key="2">
    <source>
        <dbReference type="SAM" id="MobiDB-lite"/>
    </source>
</evidence>
<dbReference type="PANTHER" id="PTHR45527">
    <property type="entry name" value="NONRIBOSOMAL PEPTIDE SYNTHETASE"/>
    <property type="match status" value="1"/>
</dbReference>
<reference evidence="4 5" key="1">
    <citation type="submission" date="2021-01" db="EMBL/GenBank/DDBJ databases">
        <title>Whole genome shotgun sequence of Verrucosispora lutea NBRC 106530.</title>
        <authorList>
            <person name="Komaki H."/>
            <person name="Tamura T."/>
        </authorList>
    </citation>
    <scope>NUCLEOTIDE SEQUENCE [LARGE SCALE GENOMIC DNA]</scope>
    <source>
        <strain evidence="4 5">NBRC 106530</strain>
    </source>
</reference>
<keyword evidence="5" id="KW-1185">Reference proteome</keyword>
<dbReference type="Gene3D" id="1.10.1200.10">
    <property type="entry name" value="ACP-like"/>
    <property type="match status" value="1"/>
</dbReference>